<sequence>KPTYTGYIATSKDALLIFQAVLSGVLTPVHRRPSENERSELVKSGNVFVFIEETSRIKRWTDGISWSPSRILGRFLIYRELSK</sequence>
<accession>A0A1E3NHL5</accession>
<dbReference type="Proteomes" id="UP000094455">
    <property type="component" value="Unassembled WGS sequence"/>
</dbReference>
<name>A0A1E3NHL5_9ASCO</name>
<dbReference type="GeneID" id="30179095"/>
<reference evidence="1 2" key="1">
    <citation type="journal article" date="2016" name="Proc. Natl. Acad. Sci. U.S.A.">
        <title>Comparative genomics of biotechnologically important yeasts.</title>
        <authorList>
            <person name="Riley R."/>
            <person name="Haridas S."/>
            <person name="Wolfe K.H."/>
            <person name="Lopes M.R."/>
            <person name="Hittinger C.T."/>
            <person name="Goeker M."/>
            <person name="Salamov A.A."/>
            <person name="Wisecaver J.H."/>
            <person name="Long T.M."/>
            <person name="Calvey C.H."/>
            <person name="Aerts A.L."/>
            <person name="Barry K.W."/>
            <person name="Choi C."/>
            <person name="Clum A."/>
            <person name="Coughlan A.Y."/>
            <person name="Deshpande S."/>
            <person name="Douglass A.P."/>
            <person name="Hanson S.J."/>
            <person name="Klenk H.-P."/>
            <person name="LaButti K.M."/>
            <person name="Lapidus A."/>
            <person name="Lindquist E.A."/>
            <person name="Lipzen A.M."/>
            <person name="Meier-Kolthoff J.P."/>
            <person name="Ohm R.A."/>
            <person name="Otillar R.P."/>
            <person name="Pangilinan J.L."/>
            <person name="Peng Y."/>
            <person name="Rokas A."/>
            <person name="Rosa C.A."/>
            <person name="Scheuner C."/>
            <person name="Sibirny A.A."/>
            <person name="Slot J.C."/>
            <person name="Stielow J.B."/>
            <person name="Sun H."/>
            <person name="Kurtzman C.P."/>
            <person name="Blackwell M."/>
            <person name="Grigoriev I.V."/>
            <person name="Jeffries T.W."/>
        </authorList>
    </citation>
    <scope>NUCLEOTIDE SEQUENCE [LARGE SCALE GENOMIC DNA]</scope>
    <source>
        <strain evidence="1 2">NRRL Y-2026</strain>
    </source>
</reference>
<proteinExistence type="predicted"/>
<dbReference type="Pfam" id="PF09729">
    <property type="entry name" value="Gti1_Pac2"/>
    <property type="match status" value="1"/>
</dbReference>
<evidence type="ECO:0000313" key="1">
    <source>
        <dbReference type="EMBL" id="ODQ45617.1"/>
    </source>
</evidence>
<evidence type="ECO:0000313" key="2">
    <source>
        <dbReference type="Proteomes" id="UP000094455"/>
    </source>
</evidence>
<dbReference type="PANTHER" id="PTHR28027">
    <property type="entry name" value="TRANSCRIPTIONAL REGULATOR MIT1"/>
    <property type="match status" value="1"/>
</dbReference>
<feature type="non-terminal residue" evidence="1">
    <location>
        <position position="83"/>
    </location>
</feature>
<dbReference type="OrthoDB" id="5572844at2759"/>
<dbReference type="AlphaFoldDB" id="A0A1E3NHL5"/>
<gene>
    <name evidence="1" type="ORF">PICMEDRAFT_25676</name>
</gene>
<dbReference type="RefSeq" id="XP_019016730.1">
    <property type="nucleotide sequence ID" value="XM_019162408.1"/>
</dbReference>
<dbReference type="EMBL" id="KV454004">
    <property type="protein sequence ID" value="ODQ45617.1"/>
    <property type="molecule type" value="Genomic_DNA"/>
</dbReference>
<organism evidence="1 2">
    <name type="scientific">Pichia membranifaciens NRRL Y-2026</name>
    <dbReference type="NCBI Taxonomy" id="763406"/>
    <lineage>
        <taxon>Eukaryota</taxon>
        <taxon>Fungi</taxon>
        <taxon>Dikarya</taxon>
        <taxon>Ascomycota</taxon>
        <taxon>Saccharomycotina</taxon>
        <taxon>Pichiomycetes</taxon>
        <taxon>Pichiales</taxon>
        <taxon>Pichiaceae</taxon>
        <taxon>Pichia</taxon>
    </lineage>
</organism>
<dbReference type="InterPro" id="IPR018608">
    <property type="entry name" value="Gti1/Pac2"/>
</dbReference>
<dbReference type="PANTHER" id="PTHR28027:SF2">
    <property type="entry name" value="TRANSCRIPTIONAL REGULATOR MIT1"/>
    <property type="match status" value="1"/>
</dbReference>
<feature type="non-terminal residue" evidence="1">
    <location>
        <position position="1"/>
    </location>
</feature>
<dbReference type="GO" id="GO:0003677">
    <property type="term" value="F:DNA binding"/>
    <property type="evidence" value="ECO:0007669"/>
    <property type="project" value="TreeGrafter"/>
</dbReference>
<keyword evidence="2" id="KW-1185">Reference proteome</keyword>
<protein>
    <submittedName>
        <fullName evidence="1">Uncharacterized protein</fullName>
    </submittedName>
</protein>